<accession>A0A0E2AST9</accession>
<reference evidence="1 2" key="1">
    <citation type="submission" date="2012-02" db="EMBL/GenBank/DDBJ databases">
        <title>The Genome Sequence of Bacteroides fragilis CL07T12C05.</title>
        <authorList>
            <consortium name="The Broad Institute Genome Sequencing Platform"/>
            <person name="Earl A."/>
            <person name="Ward D."/>
            <person name="Feldgarden M."/>
            <person name="Gevers D."/>
            <person name="Zitomersky N.L."/>
            <person name="Coyne M.J."/>
            <person name="Comstock L.E."/>
            <person name="Young S.K."/>
            <person name="Zeng Q."/>
            <person name="Gargeya S."/>
            <person name="Fitzgerald M."/>
            <person name="Haas B."/>
            <person name="Abouelleil A."/>
            <person name="Alvarado L."/>
            <person name="Arachchi H.M."/>
            <person name="Berlin A."/>
            <person name="Chapman S.B."/>
            <person name="Gearin G."/>
            <person name="Goldberg J."/>
            <person name="Griggs A."/>
            <person name="Gujja S."/>
            <person name="Hansen M."/>
            <person name="Heiman D."/>
            <person name="Howarth C."/>
            <person name="Larimer J."/>
            <person name="Lui A."/>
            <person name="MacDonald P.J.P."/>
            <person name="McCowen C."/>
            <person name="Montmayeur A."/>
            <person name="Murphy C."/>
            <person name="Neiman D."/>
            <person name="Pearson M."/>
            <person name="Priest M."/>
            <person name="Roberts A."/>
            <person name="Saif S."/>
            <person name="Shea T."/>
            <person name="Sisk P."/>
            <person name="Stolte C."/>
            <person name="Sykes S."/>
            <person name="Wortman J."/>
            <person name="Nusbaum C."/>
            <person name="Birren B."/>
        </authorList>
    </citation>
    <scope>NUCLEOTIDE SEQUENCE [LARGE SCALE GENOMIC DNA]</scope>
    <source>
        <strain evidence="1 2">CL07T12C05</strain>
    </source>
</reference>
<dbReference type="EMBL" id="AGXN01000007">
    <property type="protein sequence ID" value="EIY98517.1"/>
    <property type="molecule type" value="Genomic_DNA"/>
</dbReference>
<name>A0A0E2AST9_BACFG</name>
<dbReference type="Proteomes" id="UP000003879">
    <property type="component" value="Unassembled WGS sequence"/>
</dbReference>
<evidence type="ECO:0000313" key="2">
    <source>
        <dbReference type="Proteomes" id="UP000003879"/>
    </source>
</evidence>
<protein>
    <recommendedName>
        <fullName evidence="3">Transposase</fullName>
    </recommendedName>
</protein>
<comment type="caution">
    <text evidence="1">The sequence shown here is derived from an EMBL/GenBank/DDBJ whole genome shotgun (WGS) entry which is preliminary data.</text>
</comment>
<evidence type="ECO:0000313" key="1">
    <source>
        <dbReference type="EMBL" id="EIY98517.1"/>
    </source>
</evidence>
<dbReference type="AlphaFoldDB" id="A0A0E2AST9"/>
<organism evidence="1 2">
    <name type="scientific">Bacteroides fragilis CL07T12C05</name>
    <dbReference type="NCBI Taxonomy" id="997883"/>
    <lineage>
        <taxon>Bacteria</taxon>
        <taxon>Pseudomonadati</taxon>
        <taxon>Bacteroidota</taxon>
        <taxon>Bacteroidia</taxon>
        <taxon>Bacteroidales</taxon>
        <taxon>Bacteroidaceae</taxon>
        <taxon>Bacteroides</taxon>
    </lineage>
</organism>
<sequence length="34" mass="4135">MTRNTRRAKLAEIRAVWLLVSVRYTFNHFKIKSQ</sequence>
<dbReference type="HOGENOM" id="CLU_3371977_0_0_10"/>
<proteinExistence type="predicted"/>
<gene>
    <name evidence="1" type="ORF">HMPREF1056_01386</name>
</gene>
<evidence type="ECO:0008006" key="3">
    <source>
        <dbReference type="Google" id="ProtNLM"/>
    </source>
</evidence>